<dbReference type="PANTHER" id="PTHR30126">
    <property type="entry name" value="HTH-TYPE TRANSCRIPTIONAL REGULATOR"/>
    <property type="match status" value="1"/>
</dbReference>
<comment type="similarity">
    <text evidence="1">Belongs to the LysR transcriptional regulatory family.</text>
</comment>
<dbReference type="Pfam" id="PF00126">
    <property type="entry name" value="HTH_1"/>
    <property type="match status" value="1"/>
</dbReference>
<evidence type="ECO:0000256" key="3">
    <source>
        <dbReference type="ARBA" id="ARBA00023163"/>
    </source>
</evidence>
<proteinExistence type="inferred from homology"/>
<dbReference type="GO" id="GO:0000976">
    <property type="term" value="F:transcription cis-regulatory region binding"/>
    <property type="evidence" value="ECO:0007669"/>
    <property type="project" value="TreeGrafter"/>
</dbReference>
<dbReference type="PROSITE" id="PS50931">
    <property type="entry name" value="HTH_LYSR"/>
    <property type="match status" value="1"/>
</dbReference>
<evidence type="ECO:0000259" key="4">
    <source>
        <dbReference type="PROSITE" id="PS50931"/>
    </source>
</evidence>
<dbReference type="PANTHER" id="PTHR30126:SF91">
    <property type="entry name" value="LYSR FAMILY TRANSCRIPTIONAL REGULATOR"/>
    <property type="match status" value="1"/>
</dbReference>
<organism evidence="5 6">
    <name type="scientific">Photobacterium rosenbergii</name>
    <dbReference type="NCBI Taxonomy" id="294936"/>
    <lineage>
        <taxon>Bacteria</taxon>
        <taxon>Pseudomonadati</taxon>
        <taxon>Pseudomonadota</taxon>
        <taxon>Gammaproteobacteria</taxon>
        <taxon>Vibrionales</taxon>
        <taxon>Vibrionaceae</taxon>
        <taxon>Photobacterium</taxon>
    </lineage>
</organism>
<evidence type="ECO:0000313" key="6">
    <source>
        <dbReference type="Proteomes" id="UP000241346"/>
    </source>
</evidence>
<dbReference type="Gene3D" id="1.10.10.10">
    <property type="entry name" value="Winged helix-like DNA-binding domain superfamily/Winged helix DNA-binding domain"/>
    <property type="match status" value="1"/>
</dbReference>
<feature type="domain" description="HTH lysR-type" evidence="4">
    <location>
        <begin position="32"/>
        <end position="85"/>
    </location>
</feature>
<accession>A0A2T3NHT8</accession>
<evidence type="ECO:0000256" key="1">
    <source>
        <dbReference type="ARBA" id="ARBA00009437"/>
    </source>
</evidence>
<dbReference type="InterPro" id="IPR036390">
    <property type="entry name" value="WH_DNA-bd_sf"/>
</dbReference>
<dbReference type="AlphaFoldDB" id="A0A2T3NHT8"/>
<dbReference type="GO" id="GO:0003700">
    <property type="term" value="F:DNA-binding transcription factor activity"/>
    <property type="evidence" value="ECO:0007669"/>
    <property type="project" value="InterPro"/>
</dbReference>
<dbReference type="InterPro" id="IPR036388">
    <property type="entry name" value="WH-like_DNA-bd_sf"/>
</dbReference>
<evidence type="ECO:0000313" key="5">
    <source>
        <dbReference type="EMBL" id="PSW14586.1"/>
    </source>
</evidence>
<dbReference type="SUPFAM" id="SSF46785">
    <property type="entry name" value="Winged helix' DNA-binding domain"/>
    <property type="match status" value="1"/>
</dbReference>
<dbReference type="Proteomes" id="UP000241346">
    <property type="component" value="Unassembled WGS sequence"/>
</dbReference>
<evidence type="ECO:0000256" key="2">
    <source>
        <dbReference type="ARBA" id="ARBA00023015"/>
    </source>
</evidence>
<protein>
    <recommendedName>
        <fullName evidence="4">HTH lysR-type domain-containing protein</fullName>
    </recommendedName>
</protein>
<gene>
    <name evidence="5" type="ORF">C9J01_09185</name>
</gene>
<keyword evidence="2" id="KW-0805">Transcription regulation</keyword>
<dbReference type="InterPro" id="IPR000847">
    <property type="entry name" value="LysR_HTH_N"/>
</dbReference>
<keyword evidence="3" id="KW-0804">Transcription</keyword>
<reference evidence="5 6" key="1">
    <citation type="submission" date="2018-03" db="EMBL/GenBank/DDBJ databases">
        <title>Whole genome sequencing of Histamine producing bacteria.</title>
        <authorList>
            <person name="Butler K."/>
        </authorList>
    </citation>
    <scope>NUCLEOTIDE SEQUENCE [LARGE SCALE GENOMIC DNA]</scope>
    <source>
        <strain evidence="5 6">DSM 19138</strain>
    </source>
</reference>
<name>A0A2T3NHT8_9GAMM</name>
<dbReference type="EMBL" id="PYMB01000002">
    <property type="protein sequence ID" value="PSW14586.1"/>
    <property type="molecule type" value="Genomic_DNA"/>
</dbReference>
<comment type="caution">
    <text evidence="5">The sequence shown here is derived from an EMBL/GenBank/DDBJ whole genome shotgun (WGS) entry which is preliminary data.</text>
</comment>
<sequence length="312" mass="35322">MNKINLSPANILSVCWALFYLEATLTPFSFLQLQAFVTVAQAKSYSRAAIQLKKDRKTISELVENFEINVGYPMFQKDGRTMSLTPLGYKLYLRAQILSADIFGFERYAHSLSEASKCPVSLCFDESIPERWLTLTRNFFSEKNIPLNLLKVSREQGEKLLRNGRCQYGLFLARGQVLNPEFQWKAMPQIALCPVASESTFCFDKYASIKELSQIKQRVYSSNLEPKYYSNLLVSDNYVIESDLQILIHGLQSEPSWAFLPASLLTALPDEIDVVAVDITAAGLYQQPVLLWASTEPPFLNEVIALLKSVEC</sequence>